<accession>A0ACC0KN64</accession>
<organism evidence="1 2">
    <name type="scientific">Choristoneura fumiferana</name>
    <name type="common">Spruce budworm moth</name>
    <name type="synonym">Archips fumiferana</name>
    <dbReference type="NCBI Taxonomy" id="7141"/>
    <lineage>
        <taxon>Eukaryota</taxon>
        <taxon>Metazoa</taxon>
        <taxon>Ecdysozoa</taxon>
        <taxon>Arthropoda</taxon>
        <taxon>Hexapoda</taxon>
        <taxon>Insecta</taxon>
        <taxon>Pterygota</taxon>
        <taxon>Neoptera</taxon>
        <taxon>Endopterygota</taxon>
        <taxon>Lepidoptera</taxon>
        <taxon>Glossata</taxon>
        <taxon>Ditrysia</taxon>
        <taxon>Tortricoidea</taxon>
        <taxon>Tortricidae</taxon>
        <taxon>Tortricinae</taxon>
        <taxon>Choristoneura</taxon>
    </lineage>
</organism>
<comment type="caution">
    <text evidence="1">The sequence shown here is derived from an EMBL/GenBank/DDBJ whole genome shotgun (WGS) entry which is preliminary data.</text>
</comment>
<dbReference type="EMBL" id="CM046120">
    <property type="protein sequence ID" value="KAI8437491.1"/>
    <property type="molecule type" value="Genomic_DNA"/>
</dbReference>
<name>A0ACC0KN64_CHOFU</name>
<gene>
    <name evidence="1" type="ORF">MSG28_011809</name>
</gene>
<protein>
    <submittedName>
        <fullName evidence="1">Uncharacterized protein</fullName>
    </submittedName>
</protein>
<evidence type="ECO:0000313" key="2">
    <source>
        <dbReference type="Proteomes" id="UP001064048"/>
    </source>
</evidence>
<reference evidence="1 2" key="1">
    <citation type="journal article" date="2022" name="Genome Biol. Evol.">
        <title>The Spruce Budworm Genome: Reconstructing the Evolutionary History of Antifreeze Proteins.</title>
        <authorList>
            <person name="Beliveau C."/>
            <person name="Gagne P."/>
            <person name="Picq S."/>
            <person name="Vernygora O."/>
            <person name="Keeling C.I."/>
            <person name="Pinkney K."/>
            <person name="Doucet D."/>
            <person name="Wen F."/>
            <person name="Johnston J.S."/>
            <person name="Maaroufi H."/>
            <person name="Boyle B."/>
            <person name="Laroche J."/>
            <person name="Dewar K."/>
            <person name="Juretic N."/>
            <person name="Blackburn G."/>
            <person name="Nisole A."/>
            <person name="Brunet B."/>
            <person name="Brandao M."/>
            <person name="Lumley L."/>
            <person name="Duan J."/>
            <person name="Quan G."/>
            <person name="Lucarotti C.J."/>
            <person name="Roe A.D."/>
            <person name="Sperling F.A.H."/>
            <person name="Levesque R.C."/>
            <person name="Cusson M."/>
        </authorList>
    </citation>
    <scope>NUCLEOTIDE SEQUENCE [LARGE SCALE GENOMIC DNA]</scope>
    <source>
        <strain evidence="1">Glfc:IPQL:Cfum</strain>
    </source>
</reference>
<keyword evidence="2" id="KW-1185">Reference proteome</keyword>
<sequence length="208" mass="23711">MTATYNTLLLILCSLTDVCIGYDILVIFPEPTKSHGILGDGYVRLLLEANHKVTYITPFPWKETPSNLTVVDISSNLAISGEYMANVTAEYTDQDTFLQMLSYTFGRMVVTHPAVQSFLRIPGQKFDVIVAEWIDSEMYSSFAGYFSIPLIWAVSTQLYWQPIRLMDEVPNPSYSVDVNSGHIPPLKFVWRLQELKTQVKKQWVLRCS</sequence>
<evidence type="ECO:0000313" key="1">
    <source>
        <dbReference type="EMBL" id="KAI8437491.1"/>
    </source>
</evidence>
<dbReference type="Proteomes" id="UP001064048">
    <property type="component" value="Chromosome 20"/>
</dbReference>
<proteinExistence type="predicted"/>